<reference evidence="1" key="1">
    <citation type="submission" date="2023-10" db="EMBL/GenBank/DDBJ databases">
        <authorList>
            <person name="Chen Y."/>
            <person name="Shah S."/>
            <person name="Dougan E. K."/>
            <person name="Thang M."/>
            <person name="Chan C."/>
        </authorList>
    </citation>
    <scope>NUCLEOTIDE SEQUENCE [LARGE SCALE GENOMIC DNA]</scope>
</reference>
<dbReference type="PANTHER" id="PTHR21562">
    <property type="entry name" value="NOTUM-RELATED"/>
    <property type="match status" value="1"/>
</dbReference>
<evidence type="ECO:0008006" key="3">
    <source>
        <dbReference type="Google" id="ProtNLM"/>
    </source>
</evidence>
<keyword evidence="2" id="KW-1185">Reference proteome</keyword>
<dbReference type="Proteomes" id="UP001189429">
    <property type="component" value="Unassembled WGS sequence"/>
</dbReference>
<sequence>ENPVFHNWTLVWVPYCDGMSFSGDAVVDGVHFKGRAILSAVIADLKARTAIGDASQVVLGGGSAGASAVFYHVDKVAEELALSHGEVVGLPDAGFFLDLKDRSGIDCWPAQMRSVFEVGNGTRSLNERCLARYPEEQSKCLFPEYFPDLIESRMFVINSFYDSSETYYTLRLSCCPGGCGGKYPACSGRDMYLFGAMRQQHMAGWAPLVNRTGNGVWAVACPTHTMAWDHWTDPEWEVPARSGYTMASAVGEWLSGAERERSYVHQDEVAFPDNAPCSGQHTGFSEVI</sequence>
<gene>
    <name evidence="1" type="ORF">PCOR1329_LOCUS41468</name>
</gene>
<evidence type="ECO:0000313" key="1">
    <source>
        <dbReference type="EMBL" id="CAK0848570.1"/>
    </source>
</evidence>
<dbReference type="Pfam" id="PF03283">
    <property type="entry name" value="PAE"/>
    <property type="match status" value="1"/>
</dbReference>
<organism evidence="1 2">
    <name type="scientific">Prorocentrum cordatum</name>
    <dbReference type="NCBI Taxonomy" id="2364126"/>
    <lineage>
        <taxon>Eukaryota</taxon>
        <taxon>Sar</taxon>
        <taxon>Alveolata</taxon>
        <taxon>Dinophyceae</taxon>
        <taxon>Prorocentrales</taxon>
        <taxon>Prorocentraceae</taxon>
        <taxon>Prorocentrum</taxon>
    </lineage>
</organism>
<dbReference type="EMBL" id="CAUYUJ010014989">
    <property type="protein sequence ID" value="CAK0848570.1"/>
    <property type="molecule type" value="Genomic_DNA"/>
</dbReference>
<protein>
    <recommendedName>
        <fullName evidence="3">Pectin acetylesterase</fullName>
    </recommendedName>
</protein>
<feature type="non-terminal residue" evidence="1">
    <location>
        <position position="1"/>
    </location>
</feature>
<accession>A0ABN9TR11</accession>
<proteinExistence type="predicted"/>
<dbReference type="InterPro" id="IPR004963">
    <property type="entry name" value="PAE/NOTUM"/>
</dbReference>
<name>A0ABN9TR11_9DINO</name>
<comment type="caution">
    <text evidence="1">The sequence shown here is derived from an EMBL/GenBank/DDBJ whole genome shotgun (WGS) entry which is preliminary data.</text>
</comment>
<evidence type="ECO:0000313" key="2">
    <source>
        <dbReference type="Proteomes" id="UP001189429"/>
    </source>
</evidence>